<evidence type="ECO:0000256" key="2">
    <source>
        <dbReference type="SAM" id="SignalP"/>
    </source>
</evidence>
<keyword evidence="4" id="KW-1185">Reference proteome</keyword>
<protein>
    <recommendedName>
        <fullName evidence="5">Tat (Twin-arginine translocation) pathway signal sequence</fullName>
    </recommendedName>
</protein>
<dbReference type="EMBL" id="JAGINT010000002">
    <property type="protein sequence ID" value="MBP2357252.1"/>
    <property type="molecule type" value="Genomic_DNA"/>
</dbReference>
<feature type="chain" id="PRO_5046976491" description="Tat (Twin-arginine translocation) pathway signal sequence" evidence="2">
    <location>
        <begin position="24"/>
        <end position="258"/>
    </location>
</feature>
<feature type="transmembrane region" description="Helical" evidence="1">
    <location>
        <begin position="218"/>
        <end position="238"/>
    </location>
</feature>
<feature type="transmembrane region" description="Helical" evidence="1">
    <location>
        <begin position="105"/>
        <end position="129"/>
    </location>
</feature>
<organism evidence="3 4">
    <name type="scientific">Kribbella aluminosa</name>
    <dbReference type="NCBI Taxonomy" id="416017"/>
    <lineage>
        <taxon>Bacteria</taxon>
        <taxon>Bacillati</taxon>
        <taxon>Actinomycetota</taxon>
        <taxon>Actinomycetes</taxon>
        <taxon>Propionibacteriales</taxon>
        <taxon>Kribbellaceae</taxon>
        <taxon>Kribbella</taxon>
    </lineage>
</organism>
<feature type="transmembrane region" description="Helical" evidence="1">
    <location>
        <begin position="179"/>
        <end position="206"/>
    </location>
</feature>
<keyword evidence="1" id="KW-0812">Transmembrane</keyword>
<sequence length="258" mass="26938">MKRFSVLAAALIVAFVVAPGMLAGNGATADLRSERGLAGTFRGEFVTYWGSGERSFEPGMQRVVDYWFRYHIAKGVLAGALLVALVVLGVMVWRAFLRARGLRAAGLAAGGVLSTALAVVSLAAVMANIHGTAAPFGSLLPMLFGAPAGPLDDTLGQIRQQLAAGQQSPPLDVITGDYVLFHAVMAVEGAIVIAGLVVLAVLLWRWFIKAEGRTRRVLAGYGVFVPVLSLALAVVVVANTTTAAHPLPGLEGFFAGGW</sequence>
<name>A0ABS4V036_9ACTN</name>
<gene>
    <name evidence="3" type="ORF">JOF29_008362</name>
</gene>
<keyword evidence="1" id="KW-1133">Transmembrane helix</keyword>
<reference evidence="3 4" key="1">
    <citation type="submission" date="2021-03" db="EMBL/GenBank/DDBJ databases">
        <title>Sequencing the genomes of 1000 actinobacteria strains.</title>
        <authorList>
            <person name="Klenk H.-P."/>
        </authorList>
    </citation>
    <scope>NUCLEOTIDE SEQUENCE [LARGE SCALE GENOMIC DNA]</scope>
    <source>
        <strain evidence="3 4">DSM 18824</strain>
    </source>
</reference>
<evidence type="ECO:0000313" key="3">
    <source>
        <dbReference type="EMBL" id="MBP2357252.1"/>
    </source>
</evidence>
<comment type="caution">
    <text evidence="3">The sequence shown here is derived from an EMBL/GenBank/DDBJ whole genome shotgun (WGS) entry which is preliminary data.</text>
</comment>
<keyword evidence="2" id="KW-0732">Signal</keyword>
<dbReference type="RefSeq" id="WP_209699647.1">
    <property type="nucleotide sequence ID" value="NZ_BAAAVU010000040.1"/>
</dbReference>
<dbReference type="Proteomes" id="UP000755585">
    <property type="component" value="Unassembled WGS sequence"/>
</dbReference>
<proteinExistence type="predicted"/>
<feature type="transmembrane region" description="Helical" evidence="1">
    <location>
        <begin position="72"/>
        <end position="93"/>
    </location>
</feature>
<feature type="signal peptide" evidence="2">
    <location>
        <begin position="1"/>
        <end position="23"/>
    </location>
</feature>
<evidence type="ECO:0000256" key="1">
    <source>
        <dbReference type="SAM" id="Phobius"/>
    </source>
</evidence>
<evidence type="ECO:0008006" key="5">
    <source>
        <dbReference type="Google" id="ProtNLM"/>
    </source>
</evidence>
<accession>A0ABS4V036</accession>
<keyword evidence="1" id="KW-0472">Membrane</keyword>
<evidence type="ECO:0000313" key="4">
    <source>
        <dbReference type="Proteomes" id="UP000755585"/>
    </source>
</evidence>